<keyword evidence="1" id="KW-0732">Signal</keyword>
<gene>
    <name evidence="2" type="ORF">NCTC11388_04498</name>
</gene>
<feature type="chain" id="PRO_5016715321" evidence="1">
    <location>
        <begin position="17"/>
        <end position="288"/>
    </location>
</feature>
<name>A0A380CW44_SPHSI</name>
<protein>
    <submittedName>
        <fullName evidence="2">Uncharacterized protein</fullName>
    </submittedName>
</protein>
<dbReference type="Proteomes" id="UP000254893">
    <property type="component" value="Unassembled WGS sequence"/>
</dbReference>
<sequence length="288" mass="32915">MIKLVVFTLSSALAFACSCMNLQKSGTSTLSSPTGDTVVNFLDTAYRDVIMIEDQHVAHEGSNYLIDIPLKENQDSLYVFFLSARVPVDLFKNSASFFPEIKEFILVVPDWAFYQRVAEDATKNGIVLEPATTNVYYHIKRVEDQIQVDSMRISGNGHPQLDFKIPRVPDDHFVSYRSEQYGSVCCPKDPRWEIIEEDGPFIKNFENRNNVRIKGIYRQNNGKEGEHITFYTLSGLSPEQRLKFILEKRSQWFVNKATKTIVFAPQVFTPQLVPFVKTGFNKTTAVTF</sequence>
<proteinExistence type="predicted"/>
<dbReference type="PROSITE" id="PS51257">
    <property type="entry name" value="PROKAR_LIPOPROTEIN"/>
    <property type="match status" value="1"/>
</dbReference>
<evidence type="ECO:0000313" key="2">
    <source>
        <dbReference type="EMBL" id="SUJ29029.1"/>
    </source>
</evidence>
<feature type="signal peptide" evidence="1">
    <location>
        <begin position="1"/>
        <end position="16"/>
    </location>
</feature>
<evidence type="ECO:0000313" key="3">
    <source>
        <dbReference type="Proteomes" id="UP000254893"/>
    </source>
</evidence>
<reference evidence="2 3" key="1">
    <citation type="submission" date="2018-06" db="EMBL/GenBank/DDBJ databases">
        <authorList>
            <consortium name="Pathogen Informatics"/>
            <person name="Doyle S."/>
        </authorList>
    </citation>
    <scope>NUCLEOTIDE SEQUENCE [LARGE SCALE GENOMIC DNA]</scope>
    <source>
        <strain evidence="2 3">NCTC11388</strain>
    </source>
</reference>
<accession>A0A380CW44</accession>
<dbReference type="RefSeq" id="WP_258862514.1">
    <property type="nucleotide sequence ID" value="NZ_UGYW01000002.1"/>
</dbReference>
<dbReference type="EMBL" id="UGYW01000002">
    <property type="protein sequence ID" value="SUJ29029.1"/>
    <property type="molecule type" value="Genomic_DNA"/>
</dbReference>
<evidence type="ECO:0000256" key="1">
    <source>
        <dbReference type="SAM" id="SignalP"/>
    </source>
</evidence>
<organism evidence="2 3">
    <name type="scientific">Sphingobacterium spiritivorum</name>
    <name type="common">Flavobacterium spiritivorum</name>
    <dbReference type="NCBI Taxonomy" id="258"/>
    <lineage>
        <taxon>Bacteria</taxon>
        <taxon>Pseudomonadati</taxon>
        <taxon>Bacteroidota</taxon>
        <taxon>Sphingobacteriia</taxon>
        <taxon>Sphingobacteriales</taxon>
        <taxon>Sphingobacteriaceae</taxon>
        <taxon>Sphingobacterium</taxon>
    </lineage>
</organism>
<dbReference type="AlphaFoldDB" id="A0A380CW44"/>